<organism evidence="13 14">
    <name type="scientific">Christiangramia crocea</name>
    <dbReference type="NCBI Taxonomy" id="2904124"/>
    <lineage>
        <taxon>Bacteria</taxon>
        <taxon>Pseudomonadati</taxon>
        <taxon>Bacteroidota</taxon>
        <taxon>Flavobacteriia</taxon>
        <taxon>Flavobacteriales</taxon>
        <taxon>Flavobacteriaceae</taxon>
        <taxon>Christiangramia</taxon>
    </lineage>
</organism>
<sequence length="706" mass="78680">MAVLNKIRQRSVFLIIIIALALFSFVLADVIRNGGLSSQNSQNVIATVNGKEISREEFARDVETFERNMGRNISTTQAVSRVWDQKLREVILTEEIEKLGIRAGEGQVTNLVRSQMAGNPNFTNEAGMFDENRLREYVANLRETSPQAYEQWQNFTSNLAKTAKLNSYYNMVSAGVGATLIEGEQAYRMKNDNINMKFVQLPYSSIPDSEVEVSKSEIKNYIEEHPTTFETEASRNIEYVIFDETASEEDKTEAKESLIDLRKERVEYNSAIGANDTLPGFDSTDDYADFVSNNSDLPFENRFKFRNEFTGRNAEAIFNLEEGETFGPYEEDGYWKLSKVIETKNIPDSVKASHILITYQGSQLGAGVSRSKEEAQELADSIAGVVRNDKAKFAELASEYSADTSNKEQGGDLGYFGPGMMIPEFENYVFENETGDVGVVETPLGYHIISIDDQTEAARAVKVATIAREIQASETTMNRLFNEVTKFEISASEDDFGDVAKENNYEIKTVRDLKALDENIPGAGPQRRVIQWAFEDEAKVGDVRRFDTNNGYIVAQLTSKKDKGLMSVEEASSVVTPILLKEKKAELIKERLKGNTLQEIANNHGESVQTANAVNLNSPTLAGAGAEPEVVGAVFAMEPGKVSEPIAGENGVYVVELVSRFEAPAMDSYKAFAQQESMARRAEASMRVFEALKKKADIEDNRARFY</sequence>
<dbReference type="GO" id="GO:0005886">
    <property type="term" value="C:plasma membrane"/>
    <property type="evidence" value="ECO:0007669"/>
    <property type="project" value="UniProtKB-SubCell"/>
</dbReference>
<keyword evidence="7" id="KW-0143">Chaperone</keyword>
<dbReference type="PANTHER" id="PTHR47529:SF1">
    <property type="entry name" value="PERIPLASMIC CHAPERONE PPID"/>
    <property type="match status" value="1"/>
</dbReference>
<keyword evidence="4" id="KW-0812">Transmembrane</keyword>
<evidence type="ECO:0000313" key="13">
    <source>
        <dbReference type="EMBL" id="MCG9971854.1"/>
    </source>
</evidence>
<dbReference type="InterPro" id="IPR052029">
    <property type="entry name" value="PpiD_chaperone"/>
</dbReference>
<dbReference type="SUPFAM" id="SSF54534">
    <property type="entry name" value="FKBP-like"/>
    <property type="match status" value="2"/>
</dbReference>
<keyword evidence="6" id="KW-0472">Membrane</keyword>
<dbReference type="SUPFAM" id="SSF109998">
    <property type="entry name" value="Triger factor/SurA peptide-binding domain-like"/>
    <property type="match status" value="1"/>
</dbReference>
<dbReference type="Pfam" id="PF13145">
    <property type="entry name" value="Rotamase_2"/>
    <property type="match status" value="1"/>
</dbReference>
<dbReference type="RefSeq" id="WP_240098496.1">
    <property type="nucleotide sequence ID" value="NZ_JAJSON010000020.1"/>
</dbReference>
<evidence type="ECO:0000256" key="5">
    <source>
        <dbReference type="ARBA" id="ARBA00022989"/>
    </source>
</evidence>
<dbReference type="InterPro" id="IPR046357">
    <property type="entry name" value="PPIase_dom_sf"/>
</dbReference>
<keyword evidence="14" id="KW-1185">Reference proteome</keyword>
<dbReference type="InterPro" id="IPR023058">
    <property type="entry name" value="PPIase_PpiC_CS"/>
</dbReference>
<dbReference type="Gene3D" id="3.10.50.40">
    <property type="match status" value="2"/>
</dbReference>
<keyword evidence="5" id="KW-1133">Transmembrane helix</keyword>
<dbReference type="PROSITE" id="PS50198">
    <property type="entry name" value="PPIC_PPIASE_2"/>
    <property type="match status" value="1"/>
</dbReference>
<evidence type="ECO:0000256" key="7">
    <source>
        <dbReference type="ARBA" id="ARBA00023186"/>
    </source>
</evidence>
<evidence type="ECO:0000256" key="6">
    <source>
        <dbReference type="ARBA" id="ARBA00023136"/>
    </source>
</evidence>
<evidence type="ECO:0000256" key="2">
    <source>
        <dbReference type="ARBA" id="ARBA00022475"/>
    </source>
</evidence>
<keyword evidence="2" id="KW-1003">Cell membrane</keyword>
<keyword evidence="11" id="KW-0697">Rotamase</keyword>
<evidence type="ECO:0000259" key="12">
    <source>
        <dbReference type="PROSITE" id="PS50198"/>
    </source>
</evidence>
<keyword evidence="3" id="KW-0997">Cell inner membrane</keyword>
<gene>
    <name evidence="13" type="ORF">LU635_09420</name>
</gene>
<dbReference type="InterPro" id="IPR000297">
    <property type="entry name" value="PPIase_PpiC"/>
</dbReference>
<accession>A0A9X1UYD7</accession>
<dbReference type="Proteomes" id="UP001139344">
    <property type="component" value="Unassembled WGS sequence"/>
</dbReference>
<comment type="caution">
    <text evidence="13">The sequence shown here is derived from an EMBL/GenBank/DDBJ whole genome shotgun (WGS) entry which is preliminary data.</text>
</comment>
<dbReference type="AlphaFoldDB" id="A0A9X1UYD7"/>
<evidence type="ECO:0000256" key="4">
    <source>
        <dbReference type="ARBA" id="ARBA00022692"/>
    </source>
</evidence>
<protein>
    <recommendedName>
        <fullName evidence="9">Periplasmic chaperone PpiD</fullName>
    </recommendedName>
    <alternativeName>
        <fullName evidence="10">Periplasmic folding chaperone</fullName>
    </alternativeName>
</protein>
<evidence type="ECO:0000256" key="11">
    <source>
        <dbReference type="PROSITE-ProRule" id="PRU00278"/>
    </source>
</evidence>
<feature type="domain" description="PpiC" evidence="12">
    <location>
        <begin position="347"/>
        <end position="453"/>
    </location>
</feature>
<dbReference type="GO" id="GO:0003755">
    <property type="term" value="F:peptidyl-prolyl cis-trans isomerase activity"/>
    <property type="evidence" value="ECO:0007669"/>
    <property type="project" value="UniProtKB-KW"/>
</dbReference>
<dbReference type="EMBL" id="JAJSON010000020">
    <property type="protein sequence ID" value="MCG9971854.1"/>
    <property type="molecule type" value="Genomic_DNA"/>
</dbReference>
<dbReference type="Pfam" id="PF13623">
    <property type="entry name" value="SurA_N_2"/>
    <property type="match status" value="1"/>
</dbReference>
<evidence type="ECO:0000256" key="10">
    <source>
        <dbReference type="ARBA" id="ARBA00042775"/>
    </source>
</evidence>
<dbReference type="PANTHER" id="PTHR47529">
    <property type="entry name" value="PEPTIDYL-PROLYL CIS-TRANS ISOMERASE D"/>
    <property type="match status" value="1"/>
</dbReference>
<proteinExistence type="inferred from homology"/>
<keyword evidence="11 13" id="KW-0413">Isomerase</keyword>
<evidence type="ECO:0000256" key="9">
    <source>
        <dbReference type="ARBA" id="ARBA00040743"/>
    </source>
</evidence>
<evidence type="ECO:0000256" key="3">
    <source>
        <dbReference type="ARBA" id="ARBA00022519"/>
    </source>
</evidence>
<evidence type="ECO:0000256" key="8">
    <source>
        <dbReference type="ARBA" id="ARBA00038408"/>
    </source>
</evidence>
<reference evidence="13" key="1">
    <citation type="submission" date="2021-12" db="EMBL/GenBank/DDBJ databases">
        <title>Description of Gramella crocea sp. nov., a new bacterium isolated from activated sludge.</title>
        <authorList>
            <person name="Zhang X."/>
        </authorList>
    </citation>
    <scope>NUCLEOTIDE SEQUENCE</scope>
    <source>
        <strain evidence="13">YB25</strain>
    </source>
</reference>
<evidence type="ECO:0000313" key="14">
    <source>
        <dbReference type="Proteomes" id="UP001139344"/>
    </source>
</evidence>
<name>A0A9X1UYD7_9FLAO</name>
<comment type="similarity">
    <text evidence="8">Belongs to the PpiD chaperone family.</text>
</comment>
<dbReference type="InterPro" id="IPR027304">
    <property type="entry name" value="Trigger_fact/SurA_dom_sf"/>
</dbReference>
<dbReference type="PROSITE" id="PS01096">
    <property type="entry name" value="PPIC_PPIASE_1"/>
    <property type="match status" value="1"/>
</dbReference>
<evidence type="ECO:0000256" key="1">
    <source>
        <dbReference type="ARBA" id="ARBA00004382"/>
    </source>
</evidence>
<comment type="subcellular location">
    <subcellularLocation>
        <location evidence="1">Cell inner membrane</location>
        <topology evidence="1">Single-pass type II membrane protein</topology>
        <orientation evidence="1">Periplasmic side</orientation>
    </subcellularLocation>
</comment>
<dbReference type="Pfam" id="PF13616">
    <property type="entry name" value="Rotamase_3"/>
    <property type="match status" value="1"/>
</dbReference>